<dbReference type="EMBL" id="QGDD01000004">
    <property type="protein sequence ID" value="PWN03023.1"/>
    <property type="molecule type" value="Genomic_DNA"/>
</dbReference>
<accession>A0A316TEU2</accession>
<proteinExistence type="predicted"/>
<gene>
    <name evidence="1" type="ORF">DJ010_11680</name>
</gene>
<evidence type="ECO:0000313" key="2">
    <source>
        <dbReference type="Proteomes" id="UP000245507"/>
    </source>
</evidence>
<dbReference type="GO" id="GO:0005975">
    <property type="term" value="P:carbohydrate metabolic process"/>
    <property type="evidence" value="ECO:0007669"/>
    <property type="project" value="UniProtKB-ARBA"/>
</dbReference>
<organism evidence="1 2">
    <name type="scientific">Nocardioides silvaticus</name>
    <dbReference type="NCBI Taxonomy" id="2201891"/>
    <lineage>
        <taxon>Bacteria</taxon>
        <taxon>Bacillati</taxon>
        <taxon>Actinomycetota</taxon>
        <taxon>Actinomycetes</taxon>
        <taxon>Propionibacteriales</taxon>
        <taxon>Nocardioidaceae</taxon>
        <taxon>Nocardioides</taxon>
    </lineage>
</organism>
<dbReference type="Pfam" id="PF17957">
    <property type="entry name" value="Big_7"/>
    <property type="match status" value="3"/>
</dbReference>
<sequence>MARRSLILMAYVAVVGLALFGLPSFSSATFSTVSSNVASVTAANDWTAPTVSVRNPGAIVGGTVVITADAADARSAVAGVTIQYLAPDAGSWTTLCTATTTPYSCSWNTRNGADGDYALRAVATDTAGYATTSETVSTTVANTFSIVLGNPGDVVRGNVTLSATLHNNLLPYVVRIEYAVAGTGTWRTLCGNLVAAPYSCTWNTASTTFVQGESYDLRAVATNGLVSTTSAVVSDVMIDNVAPTVTMADPGTPLRGTATFAATAADADAGIAQVQLQYQRSGTSTWTTFCTPTAEPYSCRYNTTQLTDGTYSFRAVATDAIGNTSTSATVANRVVDNTVATVSVEDPGAYLSGSVTVTASASSTAGITSVRIDRAPSGSTTWSALCTDSSAPYSCTWDTTAVADGLYDLRAVMTDSQGRTTTSTIVSARRVDNSPLRGYDVQATNGGASAGKLGQGDVLKLTYTDQVNPGSISTGWTGGSLAVVVRLRDALSVGSSGNNDTVDVLRNGSTLPLGSINLKQNFIKNNKQAQFAATMVASTTTVDGTTATVLTITVGALTSGGSLRTATAATAVWTPSATALDLQGRPCSTAPVSERGALDRDF</sequence>
<name>A0A316TEU2_9ACTN</name>
<dbReference type="Gene3D" id="2.60.40.10">
    <property type="entry name" value="Immunoglobulins"/>
    <property type="match status" value="3"/>
</dbReference>
<dbReference type="RefSeq" id="WP_109693824.1">
    <property type="nucleotide sequence ID" value="NZ_QGDD01000004.1"/>
</dbReference>
<reference evidence="1 2" key="1">
    <citation type="submission" date="2018-05" db="EMBL/GenBank/DDBJ databases">
        <title>Nocardioides silvaticus genome.</title>
        <authorList>
            <person name="Li C."/>
            <person name="Wang G."/>
        </authorList>
    </citation>
    <scope>NUCLEOTIDE SEQUENCE [LARGE SCALE GENOMIC DNA]</scope>
    <source>
        <strain evidence="1 2">CCTCC AB 2018079</strain>
    </source>
</reference>
<dbReference type="InterPro" id="IPR013783">
    <property type="entry name" value="Ig-like_fold"/>
</dbReference>
<evidence type="ECO:0000313" key="1">
    <source>
        <dbReference type="EMBL" id="PWN03023.1"/>
    </source>
</evidence>
<dbReference type="OrthoDB" id="5241786at2"/>
<dbReference type="AlphaFoldDB" id="A0A316TEU2"/>
<comment type="caution">
    <text evidence="1">The sequence shown here is derived from an EMBL/GenBank/DDBJ whole genome shotgun (WGS) entry which is preliminary data.</text>
</comment>
<keyword evidence="2" id="KW-1185">Reference proteome</keyword>
<protein>
    <submittedName>
        <fullName evidence="1">Signal peptidase I</fullName>
    </submittedName>
</protein>
<dbReference type="Proteomes" id="UP000245507">
    <property type="component" value="Unassembled WGS sequence"/>
</dbReference>